<evidence type="ECO:0000313" key="9">
    <source>
        <dbReference type="EMBL" id="SHF00296.1"/>
    </source>
</evidence>
<feature type="transmembrane region" description="Helical" evidence="7">
    <location>
        <begin position="68"/>
        <end position="97"/>
    </location>
</feature>
<dbReference type="AlphaFoldDB" id="A0A1M4Y3X0"/>
<dbReference type="InterPro" id="IPR002751">
    <property type="entry name" value="CbiM/NikMN"/>
</dbReference>
<dbReference type="Gene3D" id="1.10.1760.20">
    <property type="match status" value="1"/>
</dbReference>
<dbReference type="Pfam" id="PF13190">
    <property type="entry name" value="PDGLE"/>
    <property type="match status" value="1"/>
</dbReference>
<evidence type="ECO:0000256" key="1">
    <source>
        <dbReference type="ARBA" id="ARBA00004651"/>
    </source>
</evidence>
<sequence>MHIPENYLSPSTCTAFYLAIIPIIKRTISKVKEQLDRRRMSLLGVAAAYSFLIMMFNVPLLGGTTGHAVGAVIIAILLGPYAAFIAVAVALTIQALFFGDGGILSLGANIFNMAFAMSFSGYYIYNRLKNKNENLAVFLGSYIGLNIAAFLTAIEFGIQPYLFKAADGTPLYCPYGLNVAIPAMMLSHLLVAGVIEGVISLLIYKAAKQIKLVKIYENNEEPKVMNKIYIFIAALIALSPLGLIAQGTAWGEWGLDEIKEIAGFVPKGMEKGINFEAIMPDYTVSGVNEVLGYIISAILGVMIIMLLFRLIGIFSKKGIEN</sequence>
<gene>
    <name evidence="9" type="ORF">SAMN02746091_01569</name>
</gene>
<keyword evidence="3" id="KW-1003">Cell membrane</keyword>
<dbReference type="PANTHER" id="PTHR34229:SF1">
    <property type="entry name" value="METAL TRANSPORT PROTEIN HI_1621-RELATED"/>
    <property type="match status" value="1"/>
</dbReference>
<keyword evidence="5 7" id="KW-1133">Transmembrane helix</keyword>
<evidence type="ECO:0000256" key="5">
    <source>
        <dbReference type="ARBA" id="ARBA00022989"/>
    </source>
</evidence>
<dbReference type="InterPro" id="IPR025937">
    <property type="entry name" value="PDGLE_dom"/>
</dbReference>
<evidence type="ECO:0000256" key="7">
    <source>
        <dbReference type="SAM" id="Phobius"/>
    </source>
</evidence>
<evidence type="ECO:0000259" key="8">
    <source>
        <dbReference type="Pfam" id="PF13190"/>
    </source>
</evidence>
<evidence type="ECO:0000313" key="10">
    <source>
        <dbReference type="Proteomes" id="UP000184423"/>
    </source>
</evidence>
<dbReference type="Pfam" id="PF01891">
    <property type="entry name" value="CbiM"/>
    <property type="match status" value="1"/>
</dbReference>
<keyword evidence="2" id="KW-0813">Transport</keyword>
<feature type="transmembrane region" description="Helical" evidence="7">
    <location>
        <begin position="228"/>
        <end position="245"/>
    </location>
</feature>
<reference evidence="10" key="1">
    <citation type="submission" date="2016-11" db="EMBL/GenBank/DDBJ databases">
        <authorList>
            <person name="Varghese N."/>
            <person name="Submissions S."/>
        </authorList>
    </citation>
    <scope>NUCLEOTIDE SEQUENCE [LARGE SCALE GENOMIC DNA]</scope>
    <source>
        <strain evidence="10">DSM 10124</strain>
    </source>
</reference>
<feature type="transmembrane region" description="Helical" evidence="7">
    <location>
        <begin position="137"/>
        <end position="159"/>
    </location>
</feature>
<feature type="transmembrane region" description="Helical" evidence="7">
    <location>
        <begin position="7"/>
        <end position="28"/>
    </location>
</feature>
<accession>A0A1M4Y3X0</accession>
<protein>
    <submittedName>
        <fullName evidence="9">Cobalt/nickel transport system permease protein</fullName>
    </submittedName>
</protein>
<dbReference type="PANTHER" id="PTHR34229">
    <property type="entry name" value="METAL TRANSPORT PROTEIN HI_1621-RELATED"/>
    <property type="match status" value="1"/>
</dbReference>
<feature type="transmembrane region" description="Helical" evidence="7">
    <location>
        <begin position="103"/>
        <end position="125"/>
    </location>
</feature>
<evidence type="ECO:0000256" key="3">
    <source>
        <dbReference type="ARBA" id="ARBA00022475"/>
    </source>
</evidence>
<dbReference type="Proteomes" id="UP000184423">
    <property type="component" value="Unassembled WGS sequence"/>
</dbReference>
<dbReference type="EMBL" id="FQVG01000028">
    <property type="protein sequence ID" value="SHF00296.1"/>
    <property type="molecule type" value="Genomic_DNA"/>
</dbReference>
<feature type="transmembrane region" description="Helical" evidence="7">
    <location>
        <begin position="40"/>
        <end position="61"/>
    </location>
</feature>
<keyword evidence="10" id="KW-1185">Reference proteome</keyword>
<feature type="transmembrane region" description="Helical" evidence="7">
    <location>
        <begin position="179"/>
        <end position="207"/>
    </location>
</feature>
<organism evidence="9 10">
    <name type="scientific">Caloramator proteoclasticus DSM 10124</name>
    <dbReference type="NCBI Taxonomy" id="1121262"/>
    <lineage>
        <taxon>Bacteria</taxon>
        <taxon>Bacillati</taxon>
        <taxon>Bacillota</taxon>
        <taxon>Clostridia</taxon>
        <taxon>Eubacteriales</taxon>
        <taxon>Clostridiaceae</taxon>
        <taxon>Caloramator</taxon>
    </lineage>
</organism>
<proteinExistence type="predicted"/>
<dbReference type="NCBIfam" id="NF005598">
    <property type="entry name" value="PRK07331.1"/>
    <property type="match status" value="1"/>
</dbReference>
<dbReference type="GO" id="GO:0005886">
    <property type="term" value="C:plasma membrane"/>
    <property type="evidence" value="ECO:0007669"/>
    <property type="project" value="UniProtKB-SubCell"/>
</dbReference>
<feature type="domain" description="PDGLE" evidence="8">
    <location>
        <begin position="228"/>
        <end position="316"/>
    </location>
</feature>
<keyword evidence="4 7" id="KW-0812">Transmembrane</keyword>
<feature type="transmembrane region" description="Helical" evidence="7">
    <location>
        <begin position="290"/>
        <end position="311"/>
    </location>
</feature>
<evidence type="ECO:0000256" key="6">
    <source>
        <dbReference type="ARBA" id="ARBA00023136"/>
    </source>
</evidence>
<dbReference type="GO" id="GO:0000041">
    <property type="term" value="P:transition metal ion transport"/>
    <property type="evidence" value="ECO:0007669"/>
    <property type="project" value="InterPro"/>
</dbReference>
<evidence type="ECO:0000256" key="4">
    <source>
        <dbReference type="ARBA" id="ARBA00022692"/>
    </source>
</evidence>
<dbReference type="NCBIfam" id="NF008873">
    <property type="entry name" value="PRK11909.1"/>
    <property type="match status" value="1"/>
</dbReference>
<dbReference type="RefSeq" id="WP_073248882.1">
    <property type="nucleotide sequence ID" value="NZ_FQVG01000028.1"/>
</dbReference>
<comment type="subcellular location">
    <subcellularLocation>
        <location evidence="1">Cell membrane</location>
        <topology evidence="1">Multi-pass membrane protein</topology>
    </subcellularLocation>
</comment>
<evidence type="ECO:0000256" key="2">
    <source>
        <dbReference type="ARBA" id="ARBA00022448"/>
    </source>
</evidence>
<keyword evidence="6 7" id="KW-0472">Membrane</keyword>
<name>A0A1M4Y3X0_9CLOT</name>